<dbReference type="InterPro" id="IPR018480">
    <property type="entry name" value="PNAcMuramoyl-5peptid_Trfase_CS"/>
</dbReference>
<keyword evidence="7" id="KW-0133">Cell shape</keyword>
<keyword evidence="7" id="KW-0573">Peptidoglycan synthesis</keyword>
<comment type="subcellular location">
    <subcellularLocation>
        <location evidence="7">Cell membrane</location>
        <topology evidence="7">Multi-pass membrane protein</topology>
    </subcellularLocation>
    <subcellularLocation>
        <location evidence="1">Membrane</location>
        <topology evidence="1">Multi-pass membrane protein</topology>
    </subcellularLocation>
</comment>
<dbReference type="InterPro" id="IPR003524">
    <property type="entry name" value="PNAcMuramoyl-5peptid_Trfase"/>
</dbReference>
<protein>
    <recommendedName>
        <fullName evidence="7 8">Phospho-N-acetylmuramoyl-pentapeptide-transferase</fullName>
        <ecNumber evidence="7 8">2.7.8.13</ecNumber>
    </recommendedName>
    <alternativeName>
        <fullName evidence="7">UDP-MurNAc-pentapeptide phosphotransferase</fullName>
    </alternativeName>
</protein>
<feature type="transmembrane region" description="Helical" evidence="7">
    <location>
        <begin position="100"/>
        <end position="117"/>
    </location>
</feature>
<keyword evidence="3 7" id="KW-0808">Transferase</keyword>
<dbReference type="Proteomes" id="UP000176303">
    <property type="component" value="Unassembled WGS sequence"/>
</dbReference>
<dbReference type="InterPro" id="IPR000715">
    <property type="entry name" value="Glycosyl_transferase_4"/>
</dbReference>
<feature type="transmembrane region" description="Helical" evidence="7">
    <location>
        <begin position="198"/>
        <end position="217"/>
    </location>
</feature>
<feature type="transmembrane region" description="Helical" evidence="7">
    <location>
        <begin position="174"/>
        <end position="191"/>
    </location>
</feature>
<evidence type="ECO:0000256" key="2">
    <source>
        <dbReference type="ARBA" id="ARBA00005583"/>
    </source>
</evidence>
<dbReference type="GO" id="GO:0051301">
    <property type="term" value="P:cell division"/>
    <property type="evidence" value="ECO:0007669"/>
    <property type="project" value="UniProtKB-KW"/>
</dbReference>
<dbReference type="HAMAP" id="MF_00038">
    <property type="entry name" value="MraY"/>
    <property type="match status" value="1"/>
</dbReference>
<keyword evidence="4 7" id="KW-0812">Transmembrane</keyword>
<feature type="binding site" evidence="9">
    <location>
        <position position="251"/>
    </location>
    <ligand>
        <name>Mg(2+)</name>
        <dbReference type="ChEBI" id="CHEBI:18420"/>
    </ligand>
</feature>
<sequence length="346" mass="37820">MDLFPIVKIFTLTAASFVVTILWTPALTHFLYKYKLGKQIRDAAETPVYSRLHAKKSGTPTMGGVLIWGTTLGMAVILAALAAWVDGFWNKFSFLTRRETLLPLGALVASALVGLVDDYYNVRRLGAHGGGLRVRHRLFIYTAIAAVGAWWFFYKLDWDLIRLPFVGDFNLGWWFIPLSIAIMVATSFSVNETDGLDGLAGGTLLTSFGAYGAIAFSQGRFDLAAFCGVIIGALLAFLWFNIPPARFFMGDTGAMSLGVTLGIVALLTNSLLLLPVIGLIFVIESLSVLIQTASKKLRGKKIFISTPIHHHFEAIGWPESKIVMRFWVISGVSAVVGVILSLLDRG</sequence>
<comment type="caution">
    <text evidence="10">The sequence shown here is derived from an EMBL/GenBank/DDBJ whole genome shotgun (WGS) entry which is preliminary data.</text>
</comment>
<dbReference type="UniPathway" id="UPA00219"/>
<feature type="transmembrane region" description="Helical" evidence="7">
    <location>
        <begin position="272"/>
        <end position="290"/>
    </location>
</feature>
<keyword evidence="7" id="KW-0961">Cell wall biogenesis/degradation</keyword>
<keyword evidence="7" id="KW-1003">Cell membrane</keyword>
<dbReference type="GO" id="GO:0008360">
    <property type="term" value="P:regulation of cell shape"/>
    <property type="evidence" value="ECO:0007669"/>
    <property type="project" value="UniProtKB-KW"/>
</dbReference>
<evidence type="ECO:0000256" key="8">
    <source>
        <dbReference type="NCBIfam" id="TIGR00445"/>
    </source>
</evidence>
<name>A0A1F7U7D2_9BACT</name>
<dbReference type="GO" id="GO:0046872">
    <property type="term" value="F:metal ion binding"/>
    <property type="evidence" value="ECO:0007669"/>
    <property type="project" value="UniProtKB-KW"/>
</dbReference>
<comment type="cofactor">
    <cofactor evidence="7 9">
        <name>Mg(2+)</name>
        <dbReference type="ChEBI" id="CHEBI:18420"/>
    </cofactor>
</comment>
<keyword evidence="7 9" id="KW-0479">Metal-binding</keyword>
<dbReference type="EC" id="2.7.8.13" evidence="7 8"/>
<dbReference type="PANTHER" id="PTHR22926:SF5">
    <property type="entry name" value="PHOSPHO-N-ACETYLMURAMOYL-PENTAPEPTIDE-TRANSFERASE HOMOLOG"/>
    <property type="match status" value="1"/>
</dbReference>
<reference evidence="10 11" key="1">
    <citation type="journal article" date="2016" name="Nat. Commun.">
        <title>Thousands of microbial genomes shed light on interconnected biogeochemical processes in an aquifer system.</title>
        <authorList>
            <person name="Anantharaman K."/>
            <person name="Brown C.T."/>
            <person name="Hug L.A."/>
            <person name="Sharon I."/>
            <person name="Castelle C.J."/>
            <person name="Probst A.J."/>
            <person name="Thomas B.C."/>
            <person name="Singh A."/>
            <person name="Wilkins M.J."/>
            <person name="Karaoz U."/>
            <person name="Brodie E.L."/>
            <person name="Williams K.H."/>
            <person name="Hubbard S.S."/>
            <person name="Banfield J.F."/>
        </authorList>
    </citation>
    <scope>NUCLEOTIDE SEQUENCE [LARGE SCALE GENOMIC DNA]</scope>
</reference>
<dbReference type="GO" id="GO:0008963">
    <property type="term" value="F:phospho-N-acetylmuramoyl-pentapeptide-transferase activity"/>
    <property type="evidence" value="ECO:0007669"/>
    <property type="project" value="UniProtKB-UniRule"/>
</dbReference>
<evidence type="ECO:0000256" key="1">
    <source>
        <dbReference type="ARBA" id="ARBA00004141"/>
    </source>
</evidence>
<evidence type="ECO:0000313" key="11">
    <source>
        <dbReference type="Proteomes" id="UP000176303"/>
    </source>
</evidence>
<keyword evidence="7" id="KW-0131">Cell cycle</keyword>
<dbReference type="GO" id="GO:0009252">
    <property type="term" value="P:peptidoglycan biosynthetic process"/>
    <property type="evidence" value="ECO:0007669"/>
    <property type="project" value="UniProtKB-UniRule"/>
</dbReference>
<dbReference type="PANTHER" id="PTHR22926">
    <property type="entry name" value="PHOSPHO-N-ACETYLMURAMOYL-PENTAPEPTIDE-TRANSFERASE"/>
    <property type="match status" value="1"/>
</dbReference>
<evidence type="ECO:0000256" key="5">
    <source>
        <dbReference type="ARBA" id="ARBA00022989"/>
    </source>
</evidence>
<keyword evidence="5 7" id="KW-1133">Transmembrane helix</keyword>
<evidence type="ECO:0000256" key="9">
    <source>
        <dbReference type="PIRSR" id="PIRSR600715-1"/>
    </source>
</evidence>
<feature type="transmembrane region" description="Helical" evidence="7">
    <location>
        <begin position="138"/>
        <end position="154"/>
    </location>
</feature>
<comment type="catalytic activity">
    <reaction evidence="7">
        <text>UDP-N-acetyl-alpha-D-muramoyl-L-alanyl-gamma-D-glutamyl-meso-2,6-diaminopimeloyl-D-alanyl-D-alanine + di-trans,octa-cis-undecaprenyl phosphate = di-trans,octa-cis-undecaprenyl diphospho-N-acetyl-alpha-D-muramoyl-L-alanyl-D-glutamyl-meso-2,6-diaminopimeloyl-D-alanyl-D-alanine + UMP</text>
        <dbReference type="Rhea" id="RHEA:28386"/>
        <dbReference type="ChEBI" id="CHEBI:57865"/>
        <dbReference type="ChEBI" id="CHEBI:60392"/>
        <dbReference type="ChEBI" id="CHEBI:61386"/>
        <dbReference type="ChEBI" id="CHEBI:61387"/>
        <dbReference type="EC" id="2.7.8.13"/>
    </reaction>
</comment>
<accession>A0A1F7U7D2</accession>
<feature type="transmembrane region" description="Helical" evidence="7">
    <location>
        <begin position="322"/>
        <end position="343"/>
    </location>
</feature>
<dbReference type="AlphaFoldDB" id="A0A1F7U7D2"/>
<dbReference type="CDD" id="cd06852">
    <property type="entry name" value="GT_MraY"/>
    <property type="match status" value="1"/>
</dbReference>
<comment type="pathway">
    <text evidence="7">Cell wall biogenesis; peptidoglycan biosynthesis.</text>
</comment>
<evidence type="ECO:0000256" key="7">
    <source>
        <dbReference type="HAMAP-Rule" id="MF_00038"/>
    </source>
</evidence>
<comment type="function">
    <text evidence="7">Catalyzes the initial step of the lipid cycle reactions in the biosynthesis of the cell wall peptidoglycan: transfers peptidoglycan precursor phospho-MurNAc-pentapeptide from UDP-MurNAc-pentapeptide onto the lipid carrier undecaprenyl phosphate, yielding undecaprenyl-pyrophosphoryl-MurNAc-pentapeptide, known as lipid I.</text>
</comment>
<dbReference type="STRING" id="1802391.A3D72_03740"/>
<feature type="transmembrane region" description="Helical" evidence="7">
    <location>
        <begin position="65"/>
        <end position="85"/>
    </location>
</feature>
<dbReference type="NCBIfam" id="TIGR00445">
    <property type="entry name" value="mraY"/>
    <property type="match status" value="1"/>
</dbReference>
<keyword evidence="7 9" id="KW-0460">Magnesium</keyword>
<evidence type="ECO:0000256" key="4">
    <source>
        <dbReference type="ARBA" id="ARBA00022692"/>
    </source>
</evidence>
<dbReference type="Pfam" id="PF00953">
    <property type="entry name" value="Glycos_transf_4"/>
    <property type="match status" value="1"/>
</dbReference>
<dbReference type="GO" id="GO:0051992">
    <property type="term" value="F:UDP-N-acetylmuramoyl-L-alanyl-D-glutamyl-meso-2,6-diaminopimelyl-D-alanyl-D-alanine:undecaprenyl-phosphate transferase activity"/>
    <property type="evidence" value="ECO:0007669"/>
    <property type="project" value="RHEA"/>
</dbReference>
<gene>
    <name evidence="7" type="primary">mraY</name>
    <name evidence="10" type="ORF">A3D72_03740</name>
</gene>
<evidence type="ECO:0000256" key="6">
    <source>
        <dbReference type="ARBA" id="ARBA00023136"/>
    </source>
</evidence>
<organism evidence="10 11">
    <name type="scientific">Candidatus Uhrbacteria bacterium RIFCSPHIGHO2_02_FULL_57_19</name>
    <dbReference type="NCBI Taxonomy" id="1802391"/>
    <lineage>
        <taxon>Bacteria</taxon>
        <taxon>Candidatus Uhriibacteriota</taxon>
    </lineage>
</organism>
<evidence type="ECO:0000256" key="3">
    <source>
        <dbReference type="ARBA" id="ARBA00022679"/>
    </source>
</evidence>
<keyword evidence="6 7" id="KW-0472">Membrane</keyword>
<dbReference type="GO" id="GO:0005886">
    <property type="term" value="C:plasma membrane"/>
    <property type="evidence" value="ECO:0007669"/>
    <property type="project" value="UniProtKB-SubCell"/>
</dbReference>
<evidence type="ECO:0000313" key="10">
    <source>
        <dbReference type="EMBL" id="OGL73647.1"/>
    </source>
</evidence>
<feature type="transmembrane region" description="Helical" evidence="7">
    <location>
        <begin position="223"/>
        <end position="240"/>
    </location>
</feature>
<proteinExistence type="inferred from homology"/>
<keyword evidence="7" id="KW-0132">Cell division</keyword>
<dbReference type="Pfam" id="PF10555">
    <property type="entry name" value="MraY_sig1"/>
    <property type="match status" value="1"/>
</dbReference>
<comment type="similarity">
    <text evidence="2 7">Belongs to the glycosyltransferase 4 family. MraY subfamily.</text>
</comment>
<dbReference type="GO" id="GO:0071555">
    <property type="term" value="P:cell wall organization"/>
    <property type="evidence" value="ECO:0007669"/>
    <property type="project" value="UniProtKB-KW"/>
</dbReference>
<feature type="transmembrane region" description="Helical" evidence="7">
    <location>
        <begin position="6"/>
        <end position="32"/>
    </location>
</feature>
<feature type="binding site" evidence="9">
    <location>
        <position position="191"/>
    </location>
    <ligand>
        <name>Mg(2+)</name>
        <dbReference type="ChEBI" id="CHEBI:18420"/>
    </ligand>
</feature>
<dbReference type="EMBL" id="MGDZ01000025">
    <property type="protein sequence ID" value="OGL73647.1"/>
    <property type="molecule type" value="Genomic_DNA"/>
</dbReference>